<geneLocation type="plasmid" evidence="2">
    <name>pedy32-46i</name>
</geneLocation>
<dbReference type="AlphaFoldDB" id="A0A346Y6U5"/>
<gene>
    <name evidence="1" type="ORF">DVS28_b0452</name>
</gene>
<evidence type="ECO:0000313" key="2">
    <source>
        <dbReference type="Proteomes" id="UP000264006"/>
    </source>
</evidence>
<dbReference type="EMBL" id="CP031166">
    <property type="protein sequence ID" value="AXV10192.1"/>
    <property type="molecule type" value="Genomic_DNA"/>
</dbReference>
<proteinExistence type="predicted"/>
<dbReference type="RefSeq" id="WP_164711172.1">
    <property type="nucleotide sequence ID" value="NZ_CP031166.1"/>
</dbReference>
<name>A0A346Y6U5_9ACTN</name>
<protein>
    <submittedName>
        <fullName evidence="1">Uncharacterized protein</fullName>
    </submittedName>
</protein>
<keyword evidence="1" id="KW-0614">Plasmid</keyword>
<sequence length="78" mass="8339">MTTVDAALVNAYQASGRLHPIACPRDLAVLTAHDTDDGVILSCDICGAEVRLSEKASDLVQRAMTLPADRFVISEDPQ</sequence>
<evidence type="ECO:0000313" key="1">
    <source>
        <dbReference type="EMBL" id="AXV10192.1"/>
    </source>
</evidence>
<dbReference type="KEGG" id="euz:DVS28_b0452"/>
<organism evidence="1 2">
    <name type="scientific">Euzebya pacifica</name>
    <dbReference type="NCBI Taxonomy" id="1608957"/>
    <lineage>
        <taxon>Bacteria</taxon>
        <taxon>Bacillati</taxon>
        <taxon>Actinomycetota</taxon>
        <taxon>Nitriliruptoria</taxon>
        <taxon>Euzebyales</taxon>
    </lineage>
</organism>
<dbReference type="Proteomes" id="UP000264006">
    <property type="component" value="Plasmid pEDY32-46I"/>
</dbReference>
<keyword evidence="2" id="KW-1185">Reference proteome</keyword>
<accession>A0A346Y6U5</accession>
<reference evidence="1 2" key="1">
    <citation type="submission" date="2018-09" db="EMBL/GenBank/DDBJ databases">
        <title>Complete genome sequence of Euzebya sp. DY32-46 isolated from seawater of Pacific Ocean.</title>
        <authorList>
            <person name="Xu L."/>
            <person name="Wu Y.-H."/>
            <person name="Xu X.-W."/>
        </authorList>
    </citation>
    <scope>NUCLEOTIDE SEQUENCE [LARGE SCALE GENOMIC DNA]</scope>
    <source>
        <strain evidence="1 2">DY32-46</strain>
        <plasmid evidence="2">pedy32-46i</plasmid>
    </source>
</reference>